<evidence type="ECO:0000256" key="1">
    <source>
        <dbReference type="SAM" id="Coils"/>
    </source>
</evidence>
<dbReference type="OrthoDB" id="6360863at2"/>
<keyword evidence="1" id="KW-0175">Coiled coil</keyword>
<dbReference type="Proteomes" id="UP000195667">
    <property type="component" value="Unassembled WGS sequence"/>
</dbReference>
<sequence length="287" mass="32139">MSPDTKPVPDRAIDDEDHNDSFGTFGQHYTESDTPVKLGRMPRWIMMASAGAVIALSIAYSGPVKQLLPFAKNWQIPAFVWISSETVSPSDPKISFDTRVTEIPETHPLDFRPDRFTDVHQTLPLPPPIDNPKITQLEKQLASLTTRIETQQQTYTAQFKALESQLKTLQQHAIKQQAVRIATKPIRRKPPAVLPKTQAHWPTKAKTARRKSSLHSTATTVSAPEFTLASIDHWGDKTQAVLRHHGQLYTLVPGSTLSGWTVIEFAEGHEGVYMANRQGQRRLLALD</sequence>
<name>A0A1R4H449_9GAMM</name>
<organism evidence="3 4">
    <name type="scientific">Crenothrix polyspora</name>
    <dbReference type="NCBI Taxonomy" id="360316"/>
    <lineage>
        <taxon>Bacteria</taxon>
        <taxon>Pseudomonadati</taxon>
        <taxon>Pseudomonadota</taxon>
        <taxon>Gammaproteobacteria</taxon>
        <taxon>Methylococcales</taxon>
        <taxon>Crenotrichaceae</taxon>
        <taxon>Crenothrix</taxon>
    </lineage>
</organism>
<evidence type="ECO:0000313" key="3">
    <source>
        <dbReference type="EMBL" id="SJM91022.1"/>
    </source>
</evidence>
<proteinExistence type="predicted"/>
<feature type="region of interest" description="Disordered" evidence="2">
    <location>
        <begin position="1"/>
        <end position="29"/>
    </location>
</feature>
<accession>A0A1R4H449</accession>
<dbReference type="EMBL" id="FUKI01000079">
    <property type="protein sequence ID" value="SJM91022.1"/>
    <property type="molecule type" value="Genomic_DNA"/>
</dbReference>
<feature type="coiled-coil region" evidence="1">
    <location>
        <begin position="134"/>
        <end position="172"/>
    </location>
</feature>
<reference evidence="4" key="1">
    <citation type="submission" date="2017-02" db="EMBL/GenBank/DDBJ databases">
        <authorList>
            <person name="Daims H."/>
        </authorList>
    </citation>
    <scope>NUCLEOTIDE SEQUENCE [LARGE SCALE GENOMIC DNA]</scope>
</reference>
<evidence type="ECO:0000313" key="4">
    <source>
        <dbReference type="Proteomes" id="UP000195667"/>
    </source>
</evidence>
<dbReference type="RefSeq" id="WP_087142778.1">
    <property type="nucleotide sequence ID" value="NZ_FUKI01000079.1"/>
</dbReference>
<keyword evidence="4" id="KW-1185">Reference proteome</keyword>
<gene>
    <name evidence="3" type="ORF">CRENPOLYSF1_170061</name>
</gene>
<feature type="region of interest" description="Disordered" evidence="2">
    <location>
        <begin position="194"/>
        <end position="218"/>
    </location>
</feature>
<dbReference type="AlphaFoldDB" id="A0A1R4H449"/>
<protein>
    <submittedName>
        <fullName evidence="3">Uncharacterized protein</fullName>
    </submittedName>
</protein>
<evidence type="ECO:0000256" key="2">
    <source>
        <dbReference type="SAM" id="MobiDB-lite"/>
    </source>
</evidence>